<dbReference type="PROSITE" id="PS00018">
    <property type="entry name" value="EF_HAND_1"/>
    <property type="match status" value="1"/>
</dbReference>
<dbReference type="InterPro" id="IPR018247">
    <property type="entry name" value="EF_Hand_1_Ca_BS"/>
</dbReference>
<dbReference type="Gene3D" id="2.160.20.10">
    <property type="entry name" value="Single-stranded right-handed beta-helix, Pectin lyase-like"/>
    <property type="match status" value="1"/>
</dbReference>
<dbReference type="InterPro" id="IPR011050">
    <property type="entry name" value="Pectin_lyase_fold/virulence"/>
</dbReference>
<protein>
    <recommendedName>
        <fullName evidence="1">Probable pectate lyase C</fullName>
    </recommendedName>
</protein>
<dbReference type="EMBL" id="MFAD01000002">
    <property type="protein sequence ID" value="OGD70855.1"/>
    <property type="molecule type" value="Genomic_DNA"/>
</dbReference>
<evidence type="ECO:0000313" key="2">
    <source>
        <dbReference type="EMBL" id="OGD70855.1"/>
    </source>
</evidence>
<evidence type="ECO:0000256" key="1">
    <source>
        <dbReference type="ARBA" id="ARBA00016512"/>
    </source>
</evidence>
<dbReference type="InterPro" id="IPR012334">
    <property type="entry name" value="Pectin_lyas_fold"/>
</dbReference>
<proteinExistence type="predicted"/>
<organism evidence="2 3">
    <name type="scientific">Candidatus Campbellbacteria bacterium RIFCSPLOWO2_02_FULL_35_11</name>
    <dbReference type="NCBI Taxonomy" id="1797581"/>
    <lineage>
        <taxon>Bacteria</taxon>
        <taxon>Candidatus Campbelliibacteriota</taxon>
    </lineage>
</organism>
<evidence type="ECO:0000313" key="3">
    <source>
        <dbReference type="Proteomes" id="UP000186545"/>
    </source>
</evidence>
<dbReference type="SUPFAM" id="SSF51126">
    <property type="entry name" value="Pectin lyase-like"/>
    <property type="match status" value="1"/>
</dbReference>
<gene>
    <name evidence="2" type="ORF">A3I18_01290</name>
</gene>
<name>A0A1F5EU05_9BACT</name>
<dbReference type="Proteomes" id="UP000186545">
    <property type="component" value="Unassembled WGS sequence"/>
</dbReference>
<dbReference type="AlphaFoldDB" id="A0A1F5EU05"/>
<sequence>MTKKIIFLILTIFVLSILILPGGLAAAANYYISPNGNDTTGTGTSENPWATFEKAFKPGNGGLQGGDTLIIKDGIYTQAVGYYNENAKWNMYSPPSGSPDVYTIIKAENDGKAILRDTYIWLGGALSGTIAGGSSYIQIEGLKLLRSRINMNNSHHIKILRTGLKNPSPINTQYGGGINISCGSHHNLLEDVWVVGTFRYGISVFESYNNILRRVVARFDGNSEREPKAGLNFYGETPNGTGCQGSFITGSHDNICQNCAMLDYNAAGISSGSGLAGGSNTPHGAKNIKYYGSIALNIPATGFGLHESSLGYGNDIINSVAWAVSGCGATFRDGDPTKTILFNQFTAGNTGNGGICEFGSTLIDLIATAKNSIFYNNGKLNNGIDINDYNWYYPASLTQGTNTLTTNPGIQYITRTPDSGTGEDGVKRGATIEKRYGVDGTLWDESGYDQLTNNSLWPWPNEQRIHDDAAEADGFSYPNTDWAGGPYTIVNNPQRGFATVGQTLTRYVWEYLGNPCPADICNYAQTFSPADTNQNGKIEMRELIAFVGKWKSTQATVDDVLTALDRWLRGE</sequence>
<accession>A0A1F5EU05</accession>
<reference evidence="2 3" key="1">
    <citation type="journal article" date="2016" name="Nat. Commun.">
        <title>Thousands of microbial genomes shed light on interconnected biogeochemical processes in an aquifer system.</title>
        <authorList>
            <person name="Anantharaman K."/>
            <person name="Brown C.T."/>
            <person name="Hug L.A."/>
            <person name="Sharon I."/>
            <person name="Castelle C.J."/>
            <person name="Probst A.J."/>
            <person name="Thomas B.C."/>
            <person name="Singh A."/>
            <person name="Wilkins M.J."/>
            <person name="Karaoz U."/>
            <person name="Brodie E.L."/>
            <person name="Williams K.H."/>
            <person name="Hubbard S.S."/>
            <person name="Banfield J.F."/>
        </authorList>
    </citation>
    <scope>NUCLEOTIDE SEQUENCE [LARGE SCALE GENOMIC DNA]</scope>
</reference>
<comment type="caution">
    <text evidence="2">The sequence shown here is derived from an EMBL/GenBank/DDBJ whole genome shotgun (WGS) entry which is preliminary data.</text>
</comment>